<dbReference type="PANTHER" id="PTHR38137:SF1">
    <property type="entry name" value="PRC-BARREL DOMAIN-CONTAINING PROTEIN"/>
    <property type="match status" value="1"/>
</dbReference>
<dbReference type="RefSeq" id="WP_130647572.1">
    <property type="nucleotide sequence ID" value="NZ_PGCL01000006.1"/>
</dbReference>
<gene>
    <name evidence="2" type="ORF">CUJ86_10725</name>
</gene>
<dbReference type="InterPro" id="IPR027275">
    <property type="entry name" value="PRC-brl_dom"/>
</dbReference>
<dbReference type="InterPro" id="IPR011033">
    <property type="entry name" value="PRC_barrel-like_sf"/>
</dbReference>
<sequence length="89" mass="9978">MKTQVTELFGMNVYTDKAIYVGDVDDVLLDIDGKKIESIAVGNLNPEIGDTKGHRGYLIPFRIIKEIGDIIIVRHISAAFRSKKEETRS</sequence>
<dbReference type="OrthoDB" id="68960at2157"/>
<dbReference type="Pfam" id="PF05239">
    <property type="entry name" value="PRC"/>
    <property type="match status" value="1"/>
</dbReference>
<dbReference type="AlphaFoldDB" id="A0A483CSN4"/>
<dbReference type="Proteomes" id="UP000292580">
    <property type="component" value="Unassembled WGS sequence"/>
</dbReference>
<protein>
    <submittedName>
        <fullName evidence="2">Photosystem reaction center subunit H</fullName>
    </submittedName>
</protein>
<evidence type="ECO:0000259" key="1">
    <source>
        <dbReference type="Pfam" id="PF05239"/>
    </source>
</evidence>
<dbReference type="SUPFAM" id="SSF50346">
    <property type="entry name" value="PRC-barrel domain"/>
    <property type="match status" value="1"/>
</dbReference>
<feature type="domain" description="PRC-barrel" evidence="1">
    <location>
        <begin position="5"/>
        <end position="75"/>
    </location>
</feature>
<name>A0A483CSN4_9EURY</name>
<comment type="caution">
    <text evidence="2">The sequence shown here is derived from an EMBL/GenBank/DDBJ whole genome shotgun (WGS) entry which is preliminary data.</text>
</comment>
<keyword evidence="3" id="KW-1185">Reference proteome</keyword>
<proteinExistence type="predicted"/>
<dbReference type="EMBL" id="PGCL01000006">
    <property type="protein sequence ID" value="TAJ43487.1"/>
    <property type="molecule type" value="Genomic_DNA"/>
</dbReference>
<evidence type="ECO:0000313" key="3">
    <source>
        <dbReference type="Proteomes" id="UP000292580"/>
    </source>
</evidence>
<reference evidence="2 3" key="1">
    <citation type="submission" date="2017-11" db="EMBL/GenBank/DDBJ databases">
        <title>Isolation and Characterization of Methanofollis Species from Methane Seep Offshore SW Taiwan.</title>
        <authorList>
            <person name="Teng N.-H."/>
            <person name="Lai M.-C."/>
            <person name="Chen S.-C."/>
        </authorList>
    </citation>
    <scope>NUCLEOTIDE SEQUENCE [LARGE SCALE GENOMIC DNA]</scope>
    <source>
        <strain evidence="2 3">FWC-SCC2</strain>
    </source>
</reference>
<accession>A0A483CSN4</accession>
<dbReference type="PANTHER" id="PTHR38137">
    <property type="entry name" value="PRC-BARREL DOMAIN PROTEIN"/>
    <property type="match status" value="1"/>
</dbReference>
<organism evidence="2 3">
    <name type="scientific">Methanofollis fontis</name>
    <dbReference type="NCBI Taxonomy" id="2052832"/>
    <lineage>
        <taxon>Archaea</taxon>
        <taxon>Methanobacteriati</taxon>
        <taxon>Methanobacteriota</taxon>
        <taxon>Stenosarchaea group</taxon>
        <taxon>Methanomicrobia</taxon>
        <taxon>Methanomicrobiales</taxon>
        <taxon>Methanomicrobiaceae</taxon>
        <taxon>Methanofollis</taxon>
    </lineage>
</organism>
<dbReference type="Gene3D" id="2.30.30.240">
    <property type="entry name" value="PRC-barrel domain"/>
    <property type="match status" value="1"/>
</dbReference>
<evidence type="ECO:0000313" key="2">
    <source>
        <dbReference type="EMBL" id="TAJ43487.1"/>
    </source>
</evidence>